<accession>A0ACB9VYC3</accession>
<proteinExistence type="predicted"/>
<evidence type="ECO:0000313" key="2">
    <source>
        <dbReference type="Proteomes" id="UP001057452"/>
    </source>
</evidence>
<dbReference type="EMBL" id="CM043805">
    <property type="protein sequence ID" value="KAI4805311.1"/>
    <property type="molecule type" value="Genomic_DNA"/>
</dbReference>
<protein>
    <submittedName>
        <fullName evidence="1">Uncharacterized protein</fullName>
    </submittedName>
</protein>
<feature type="non-terminal residue" evidence="1">
    <location>
        <position position="1"/>
    </location>
</feature>
<gene>
    <name evidence="1" type="ORF">KUCAC02_009936</name>
</gene>
<comment type="caution">
    <text evidence="1">The sequence shown here is derived from an EMBL/GenBank/DDBJ whole genome shotgun (WGS) entry which is preliminary data.</text>
</comment>
<dbReference type="Proteomes" id="UP001057452">
    <property type="component" value="Chromosome 21"/>
</dbReference>
<feature type="non-terminal residue" evidence="1">
    <location>
        <position position="86"/>
    </location>
</feature>
<name>A0ACB9VYC3_CHAAC</name>
<organism evidence="1 2">
    <name type="scientific">Chaenocephalus aceratus</name>
    <name type="common">Blackfin icefish</name>
    <name type="synonym">Chaenichthys aceratus</name>
    <dbReference type="NCBI Taxonomy" id="36190"/>
    <lineage>
        <taxon>Eukaryota</taxon>
        <taxon>Metazoa</taxon>
        <taxon>Chordata</taxon>
        <taxon>Craniata</taxon>
        <taxon>Vertebrata</taxon>
        <taxon>Euteleostomi</taxon>
        <taxon>Actinopterygii</taxon>
        <taxon>Neopterygii</taxon>
        <taxon>Teleostei</taxon>
        <taxon>Neoteleostei</taxon>
        <taxon>Acanthomorphata</taxon>
        <taxon>Eupercaria</taxon>
        <taxon>Perciformes</taxon>
        <taxon>Notothenioidei</taxon>
        <taxon>Channichthyidae</taxon>
        <taxon>Chaenocephalus</taxon>
    </lineage>
</organism>
<keyword evidence="2" id="KW-1185">Reference proteome</keyword>
<evidence type="ECO:0000313" key="1">
    <source>
        <dbReference type="EMBL" id="KAI4805311.1"/>
    </source>
</evidence>
<reference evidence="1" key="1">
    <citation type="submission" date="2022-05" db="EMBL/GenBank/DDBJ databases">
        <title>Chromosome-level genome of Chaenocephalus aceratus.</title>
        <authorList>
            <person name="Park H."/>
        </authorList>
    </citation>
    <scope>NUCLEOTIDE SEQUENCE</scope>
    <source>
        <strain evidence="1">KU_202001</strain>
    </source>
</reference>
<sequence length="86" mass="8918">GGEVPGGDRDMQNPDALTTGSPFESQGGVSPQETEPLAGFPLNSPPIICSRAPIGAPQTQRPPSTPLSMSSRLHPSHIIRGELSGF</sequence>